<evidence type="ECO:0000259" key="10">
    <source>
        <dbReference type="PROSITE" id="PS50052"/>
    </source>
</evidence>
<evidence type="ECO:0000256" key="3">
    <source>
        <dbReference type="ARBA" id="ARBA00016296"/>
    </source>
</evidence>
<keyword evidence="6 9" id="KW-0418">Kinase</keyword>
<keyword evidence="7 9" id="KW-0067">ATP-binding</keyword>
<evidence type="ECO:0000313" key="14">
    <source>
        <dbReference type="EMBL" id="SMH65260.1"/>
    </source>
</evidence>
<dbReference type="InterPro" id="IPR008145">
    <property type="entry name" value="GK/Ca_channel_bsu"/>
</dbReference>
<dbReference type="InterPro" id="IPR017665">
    <property type="entry name" value="Guanylate_kinase"/>
</dbReference>
<dbReference type="SUPFAM" id="SSF52540">
    <property type="entry name" value="P-loop containing nucleoside triphosphate hydrolases"/>
    <property type="match status" value="1"/>
</dbReference>
<dbReference type="Proteomes" id="UP000093129">
    <property type="component" value="Unassembled WGS sequence"/>
</dbReference>
<evidence type="ECO:0000313" key="15">
    <source>
        <dbReference type="Proteomes" id="UP000093129"/>
    </source>
</evidence>
<evidence type="ECO:0000256" key="5">
    <source>
        <dbReference type="ARBA" id="ARBA00022741"/>
    </source>
</evidence>
<evidence type="ECO:0000256" key="2">
    <source>
        <dbReference type="ARBA" id="ARBA00012961"/>
    </source>
</evidence>
<dbReference type="GO" id="GO:0005524">
    <property type="term" value="F:ATP binding"/>
    <property type="evidence" value="ECO:0007669"/>
    <property type="project" value="UniProtKB-UniRule"/>
</dbReference>
<evidence type="ECO:0000313" key="13">
    <source>
        <dbReference type="EMBL" id="QQD73681.1"/>
    </source>
</evidence>
<dbReference type="EC" id="2.7.4.8" evidence="2 9"/>
<dbReference type="RefSeq" id="WP_035190067.1">
    <property type="nucleotide sequence ID" value="NZ_CCCS020000001.1"/>
</dbReference>
<evidence type="ECO:0000313" key="16">
    <source>
        <dbReference type="Proteomes" id="UP000193925"/>
    </source>
</evidence>
<dbReference type="Proteomes" id="UP000595420">
    <property type="component" value="Chromosome"/>
</dbReference>
<dbReference type="CDD" id="cd00071">
    <property type="entry name" value="GMPK"/>
    <property type="match status" value="1"/>
</dbReference>
<dbReference type="InterPro" id="IPR008144">
    <property type="entry name" value="Guanylate_kin-like_dom"/>
</dbReference>
<dbReference type="PANTHER" id="PTHR23117:SF13">
    <property type="entry name" value="GUANYLATE KINASE"/>
    <property type="match status" value="1"/>
</dbReference>
<evidence type="ECO:0000313" key="11">
    <source>
        <dbReference type="EMBL" id="CDQ12194.1"/>
    </source>
</evidence>
<feature type="domain" description="Guanylate kinase-like" evidence="10">
    <location>
        <begin position="8"/>
        <end position="187"/>
    </location>
</feature>
<dbReference type="EMBL" id="MASQ01000112">
    <property type="protein sequence ID" value="OCB01924.1"/>
    <property type="molecule type" value="Genomic_DNA"/>
</dbReference>
<gene>
    <name evidence="9 11" type="primary">gmk</name>
    <name evidence="11" type="ORF">AFERRI_10017</name>
    <name evidence="14" type="ORF">AFERRI_20041</name>
    <name evidence="12" type="ORF">BBC27_01300</name>
    <name evidence="13" type="ORF">H2515_05385</name>
</gene>
<reference evidence="14 16" key="4">
    <citation type="submission" date="2017-03" db="EMBL/GenBank/DDBJ databases">
        <authorList>
            <person name="Regsiter A."/>
            <person name="William W."/>
        </authorList>
    </citation>
    <scope>NUCLEOTIDE SEQUENCE [LARGE SCALE GENOMIC DNA]</scope>
    <source>
        <strain evidence="14">PRJEB5721</strain>
    </source>
</reference>
<dbReference type="GO" id="GO:0005829">
    <property type="term" value="C:cytosol"/>
    <property type="evidence" value="ECO:0007669"/>
    <property type="project" value="TreeGrafter"/>
</dbReference>
<reference evidence="13 17" key="5">
    <citation type="submission" date="2020-07" db="EMBL/GenBank/DDBJ databases">
        <title>Complete genome sequence analysis of Acidithiobacillus ferrivorans XJFY6S-08 reveals extreme environmental adaptation to alpine acid mine drainage.</title>
        <authorList>
            <person name="Yan L."/>
            <person name="Ni Y."/>
        </authorList>
    </citation>
    <scope>NUCLEOTIDE SEQUENCE [LARGE SCALE GENOMIC DNA]</scope>
    <source>
        <strain evidence="13 17">XJFY6S-08</strain>
    </source>
</reference>
<keyword evidence="4 9" id="KW-0808">Transferase</keyword>
<reference evidence="11" key="2">
    <citation type="submission" date="2014-07" db="EMBL/GenBank/DDBJ databases">
        <title>Initial genome analysis of the psychrotolerant acidophile Acidithiobacillus ferrivorans CF27: insights into iron and sulfur oxidation pathways and into biofilm formation.</title>
        <authorList>
            <person name="Talla E."/>
            <person name="Hedrich S."/>
            <person name="Mangenot S."/>
            <person name="Ji B."/>
            <person name="Johnson D.B."/>
            <person name="Barbe V."/>
            <person name="Bonnefoy V."/>
        </authorList>
    </citation>
    <scope>NUCLEOTIDE SEQUENCE [LARGE SCALE GENOMIC DNA]</scope>
    <source>
        <strain evidence="11">CF27</strain>
    </source>
</reference>
<comment type="function">
    <text evidence="9">Essential for recycling GMP and indirectly, cGMP.</text>
</comment>
<evidence type="ECO:0000256" key="6">
    <source>
        <dbReference type="ARBA" id="ARBA00022777"/>
    </source>
</evidence>
<evidence type="ECO:0000256" key="1">
    <source>
        <dbReference type="ARBA" id="ARBA00005790"/>
    </source>
</evidence>
<dbReference type="GO" id="GO:0004385">
    <property type="term" value="F:GMP kinase activity"/>
    <property type="evidence" value="ECO:0007669"/>
    <property type="project" value="UniProtKB-UniRule"/>
</dbReference>
<dbReference type="PROSITE" id="PS00856">
    <property type="entry name" value="GUANYLATE_KINASE_1"/>
    <property type="match status" value="1"/>
</dbReference>
<comment type="similarity">
    <text evidence="1 9">Belongs to the guanylate kinase family.</text>
</comment>
<dbReference type="Gene3D" id="3.30.63.10">
    <property type="entry name" value="Guanylate Kinase phosphate binding domain"/>
    <property type="match status" value="1"/>
</dbReference>
<reference evidence="11" key="1">
    <citation type="submission" date="2014-03" db="EMBL/GenBank/DDBJ databases">
        <authorList>
            <person name="Genoscope - CEA"/>
        </authorList>
    </citation>
    <scope>NUCLEOTIDE SEQUENCE [LARGE SCALE GENOMIC DNA]</scope>
    <source>
        <strain evidence="11">CF27</strain>
    </source>
</reference>
<feature type="binding site" evidence="9">
    <location>
        <begin position="15"/>
        <end position="22"/>
    </location>
    <ligand>
        <name>ATP</name>
        <dbReference type="ChEBI" id="CHEBI:30616"/>
    </ligand>
</feature>
<sequence>MTGGAERGILWIISAPSGAGKTSLARALVAATPQLRTSVSYTTRPPRPGEVEGTDYHFVPMEVFTAMAERGEFLESARVHGNGYGTSEPWVKSQLFAGTDCLLEIDWQGARQVRERLPGQAVSIFILPPSVAALAERLRGRGQDSETVIARRLAAAREELLHYDEFDYLVVNDHFQDALADLQSIVHAEHLRRGYQEYAQHQRLKNLLGMNG</sequence>
<dbReference type="InterPro" id="IPR020590">
    <property type="entry name" value="Guanylate_kinase_CS"/>
</dbReference>
<dbReference type="AlphaFoldDB" id="A0A060V0I5"/>
<accession>A0A060V0I5</accession>
<reference evidence="12 15" key="3">
    <citation type="submission" date="2016-07" db="EMBL/GenBank/DDBJ databases">
        <title>Draft genome of a psychrotolerant acidophile Acidithiobacillus ferrivorans strain YL15.</title>
        <authorList>
            <person name="Peng T."/>
            <person name="Ma L."/>
            <person name="Nan M."/>
            <person name="An N."/>
            <person name="Wang M."/>
            <person name="Qiu G."/>
            <person name="Zeng W."/>
        </authorList>
    </citation>
    <scope>NUCLEOTIDE SEQUENCE [LARGE SCALE GENOMIC DNA]</scope>
    <source>
        <strain evidence="12 15">YL15</strain>
    </source>
</reference>
<organism evidence="11">
    <name type="scientific">Acidithiobacillus ferrivorans</name>
    <dbReference type="NCBI Taxonomy" id="160808"/>
    <lineage>
        <taxon>Bacteria</taxon>
        <taxon>Pseudomonadati</taxon>
        <taxon>Pseudomonadota</taxon>
        <taxon>Acidithiobacillia</taxon>
        <taxon>Acidithiobacillales</taxon>
        <taxon>Acidithiobacillaceae</taxon>
        <taxon>Acidithiobacillus</taxon>
    </lineage>
</organism>
<keyword evidence="5 9" id="KW-0547">Nucleotide-binding</keyword>
<dbReference type="EMBL" id="LT841305">
    <property type="protein sequence ID" value="SMH65260.1"/>
    <property type="molecule type" value="Genomic_DNA"/>
</dbReference>
<dbReference type="Proteomes" id="UP000193925">
    <property type="component" value="Chromosome AFERRI"/>
</dbReference>
<keyword evidence="9" id="KW-0963">Cytoplasm</keyword>
<dbReference type="PROSITE" id="PS50052">
    <property type="entry name" value="GUANYLATE_KINASE_2"/>
    <property type="match status" value="1"/>
</dbReference>
<evidence type="ECO:0000256" key="9">
    <source>
        <dbReference type="HAMAP-Rule" id="MF_00328"/>
    </source>
</evidence>
<name>A0A060V0I5_9PROT</name>
<dbReference type="PANTHER" id="PTHR23117">
    <property type="entry name" value="GUANYLATE KINASE-RELATED"/>
    <property type="match status" value="1"/>
</dbReference>
<evidence type="ECO:0000313" key="12">
    <source>
        <dbReference type="EMBL" id="OCB01924.1"/>
    </source>
</evidence>
<dbReference type="Pfam" id="PF00625">
    <property type="entry name" value="Guanylate_kin"/>
    <property type="match status" value="1"/>
</dbReference>
<protein>
    <recommendedName>
        <fullName evidence="3 9">Guanylate kinase</fullName>
        <ecNumber evidence="2 9">2.7.4.8</ecNumber>
    </recommendedName>
    <alternativeName>
        <fullName evidence="8 9">GMP kinase</fullName>
    </alternativeName>
</protein>
<dbReference type="Gene3D" id="3.40.50.300">
    <property type="entry name" value="P-loop containing nucleotide triphosphate hydrolases"/>
    <property type="match status" value="2"/>
</dbReference>
<evidence type="ECO:0000256" key="4">
    <source>
        <dbReference type="ARBA" id="ARBA00022679"/>
    </source>
</evidence>
<dbReference type="SMART" id="SM00072">
    <property type="entry name" value="GuKc"/>
    <property type="match status" value="1"/>
</dbReference>
<dbReference type="EMBL" id="CCCS020000001">
    <property type="protein sequence ID" value="CDQ12194.1"/>
    <property type="molecule type" value="Genomic_DNA"/>
</dbReference>
<evidence type="ECO:0000256" key="7">
    <source>
        <dbReference type="ARBA" id="ARBA00022840"/>
    </source>
</evidence>
<evidence type="ECO:0000313" key="17">
    <source>
        <dbReference type="Proteomes" id="UP000595420"/>
    </source>
</evidence>
<dbReference type="FunFam" id="3.30.63.10:FF:000002">
    <property type="entry name" value="Guanylate kinase 1"/>
    <property type="match status" value="1"/>
</dbReference>
<comment type="subcellular location">
    <subcellularLocation>
        <location evidence="9">Cytoplasm</location>
    </subcellularLocation>
</comment>
<dbReference type="EMBL" id="CP059488">
    <property type="protein sequence ID" value="QQD73681.1"/>
    <property type="molecule type" value="Genomic_DNA"/>
</dbReference>
<evidence type="ECO:0000256" key="8">
    <source>
        <dbReference type="ARBA" id="ARBA00030128"/>
    </source>
</evidence>
<keyword evidence="16" id="KW-1185">Reference proteome</keyword>
<proteinExistence type="inferred from homology"/>
<comment type="catalytic activity">
    <reaction evidence="9">
        <text>GMP + ATP = GDP + ADP</text>
        <dbReference type="Rhea" id="RHEA:20780"/>
        <dbReference type="ChEBI" id="CHEBI:30616"/>
        <dbReference type="ChEBI" id="CHEBI:58115"/>
        <dbReference type="ChEBI" id="CHEBI:58189"/>
        <dbReference type="ChEBI" id="CHEBI:456216"/>
        <dbReference type="EC" id="2.7.4.8"/>
    </reaction>
</comment>
<dbReference type="InterPro" id="IPR027417">
    <property type="entry name" value="P-loop_NTPase"/>
</dbReference>
<dbReference type="HAMAP" id="MF_00328">
    <property type="entry name" value="Guanylate_kinase"/>
    <property type="match status" value="1"/>
</dbReference>
<dbReference type="NCBIfam" id="TIGR03263">
    <property type="entry name" value="guanyl_kin"/>
    <property type="match status" value="1"/>
</dbReference>